<name>X1QC88_9ZZZZ</name>
<dbReference type="AlphaFoldDB" id="X1QC88"/>
<proteinExistence type="predicted"/>
<sequence>MNNRIDKQIDEIVGALTDPIIVWPGPWRDTLPEWIKPAITMERLIENMKALKGEAPTATDAEVLAYMYPRTMEAPIGSDWTQIYLYIATKVMARHKEAETPEDIKVESLRDDQMRDLQQLKDWIYERRVKVRGERRRAEKAQARVEAEARAPVQLGLGV</sequence>
<dbReference type="EMBL" id="BARW01001981">
    <property type="protein sequence ID" value="GAI66092.1"/>
    <property type="molecule type" value="Genomic_DNA"/>
</dbReference>
<evidence type="ECO:0000313" key="1">
    <source>
        <dbReference type="EMBL" id="GAI66092.1"/>
    </source>
</evidence>
<organism evidence="1">
    <name type="scientific">marine sediment metagenome</name>
    <dbReference type="NCBI Taxonomy" id="412755"/>
    <lineage>
        <taxon>unclassified sequences</taxon>
        <taxon>metagenomes</taxon>
        <taxon>ecological metagenomes</taxon>
    </lineage>
</organism>
<protein>
    <submittedName>
        <fullName evidence="1">Uncharacterized protein</fullName>
    </submittedName>
</protein>
<reference evidence="1" key="1">
    <citation type="journal article" date="2014" name="Front. Microbiol.">
        <title>High frequency of phylogenetically diverse reductive dehalogenase-homologous genes in deep subseafloor sedimentary metagenomes.</title>
        <authorList>
            <person name="Kawai M."/>
            <person name="Futagami T."/>
            <person name="Toyoda A."/>
            <person name="Takaki Y."/>
            <person name="Nishi S."/>
            <person name="Hori S."/>
            <person name="Arai W."/>
            <person name="Tsubouchi T."/>
            <person name="Morono Y."/>
            <person name="Uchiyama I."/>
            <person name="Ito T."/>
            <person name="Fujiyama A."/>
            <person name="Inagaki F."/>
            <person name="Takami H."/>
        </authorList>
    </citation>
    <scope>NUCLEOTIDE SEQUENCE</scope>
    <source>
        <strain evidence="1">Expedition CK06-06</strain>
    </source>
</reference>
<gene>
    <name evidence="1" type="ORF">S12H4_05843</name>
</gene>
<accession>X1QC88</accession>
<comment type="caution">
    <text evidence="1">The sequence shown here is derived from an EMBL/GenBank/DDBJ whole genome shotgun (WGS) entry which is preliminary data.</text>
</comment>